<sequence>MTDCDYLVVGHGIAGATLAYVLRERGHHVLVYDPGQLNSASNVAAGLMNPVAGKRFALTWRGAEPAAFRGRVLPRAWSSATASSFSPKPRFSRFSAPWKSRMPFWPAAPTTPGKTS</sequence>
<proteinExistence type="predicted"/>
<accession>A0ABW2U0L4</accession>
<comment type="caution">
    <text evidence="2">The sequence shown here is derived from an EMBL/GenBank/DDBJ whole genome shotgun (WGS) entry which is preliminary data.</text>
</comment>
<dbReference type="Proteomes" id="UP001596513">
    <property type="component" value="Unassembled WGS sequence"/>
</dbReference>
<evidence type="ECO:0000313" key="2">
    <source>
        <dbReference type="EMBL" id="MFC7666010.1"/>
    </source>
</evidence>
<evidence type="ECO:0000259" key="1">
    <source>
        <dbReference type="Pfam" id="PF01266"/>
    </source>
</evidence>
<gene>
    <name evidence="2" type="ORF">ACFQT0_00070</name>
</gene>
<dbReference type="RefSeq" id="WP_380199348.1">
    <property type="nucleotide sequence ID" value="NZ_JBHTEK010000001.1"/>
</dbReference>
<dbReference type="SUPFAM" id="SSF51905">
    <property type="entry name" value="FAD/NAD(P)-binding domain"/>
    <property type="match status" value="1"/>
</dbReference>
<reference evidence="3" key="1">
    <citation type="journal article" date="2019" name="Int. J. Syst. Evol. Microbiol.">
        <title>The Global Catalogue of Microorganisms (GCM) 10K type strain sequencing project: providing services to taxonomists for standard genome sequencing and annotation.</title>
        <authorList>
            <consortium name="The Broad Institute Genomics Platform"/>
            <consortium name="The Broad Institute Genome Sequencing Center for Infectious Disease"/>
            <person name="Wu L."/>
            <person name="Ma J."/>
        </authorList>
    </citation>
    <scope>NUCLEOTIDE SEQUENCE [LARGE SCALE GENOMIC DNA]</scope>
    <source>
        <strain evidence="3">JCM 19635</strain>
    </source>
</reference>
<dbReference type="EMBL" id="JBHTEK010000001">
    <property type="protein sequence ID" value="MFC7666010.1"/>
    <property type="molecule type" value="Genomic_DNA"/>
</dbReference>
<dbReference type="Gene3D" id="3.50.50.60">
    <property type="entry name" value="FAD/NAD(P)-binding domain"/>
    <property type="match status" value="1"/>
</dbReference>
<organism evidence="2 3">
    <name type="scientific">Hymenobacter humi</name>
    <dbReference type="NCBI Taxonomy" id="1411620"/>
    <lineage>
        <taxon>Bacteria</taxon>
        <taxon>Pseudomonadati</taxon>
        <taxon>Bacteroidota</taxon>
        <taxon>Cytophagia</taxon>
        <taxon>Cytophagales</taxon>
        <taxon>Hymenobacteraceae</taxon>
        <taxon>Hymenobacter</taxon>
    </lineage>
</organism>
<dbReference type="Pfam" id="PF01266">
    <property type="entry name" value="DAO"/>
    <property type="match status" value="1"/>
</dbReference>
<dbReference type="InterPro" id="IPR036188">
    <property type="entry name" value="FAD/NAD-bd_sf"/>
</dbReference>
<dbReference type="InterPro" id="IPR006076">
    <property type="entry name" value="FAD-dep_OxRdtase"/>
</dbReference>
<keyword evidence="3" id="KW-1185">Reference proteome</keyword>
<feature type="domain" description="FAD dependent oxidoreductase" evidence="1">
    <location>
        <begin position="5"/>
        <end position="52"/>
    </location>
</feature>
<name>A0ABW2U0L4_9BACT</name>
<protein>
    <submittedName>
        <fullName evidence="2">FAD-dependent oxidoreductase</fullName>
    </submittedName>
</protein>
<evidence type="ECO:0000313" key="3">
    <source>
        <dbReference type="Proteomes" id="UP001596513"/>
    </source>
</evidence>